<name>A0A1Q9ETJ9_SYMMI</name>
<dbReference type="OrthoDB" id="10283781at2759"/>
<accession>A0A1Q9ETJ9</accession>
<gene>
    <name evidence="2" type="ORF">AK812_SmicGene5510</name>
</gene>
<organism evidence="2 3">
    <name type="scientific">Symbiodinium microadriaticum</name>
    <name type="common">Dinoflagellate</name>
    <name type="synonym">Zooxanthella microadriatica</name>
    <dbReference type="NCBI Taxonomy" id="2951"/>
    <lineage>
        <taxon>Eukaryota</taxon>
        <taxon>Sar</taxon>
        <taxon>Alveolata</taxon>
        <taxon>Dinophyceae</taxon>
        <taxon>Suessiales</taxon>
        <taxon>Symbiodiniaceae</taxon>
        <taxon>Symbiodinium</taxon>
    </lineage>
</organism>
<protein>
    <submittedName>
        <fullName evidence="2">Uncharacterized protein</fullName>
    </submittedName>
</protein>
<dbReference type="EMBL" id="LSRX01000073">
    <property type="protein sequence ID" value="OLQ10737.1"/>
    <property type="molecule type" value="Genomic_DNA"/>
</dbReference>
<sequence length="494" mass="53577">MTFIITSITIVTAIITKSDILILIVPILRVIRITIVGFIRKPSIRLIDPTATSQVEASQPRDLFDSGTEASVVLPTDDGAPALRRLLAKGPGVSYTGVVPVRNEQAATGRKERPPQAVEMNSLKMKTAASPSAAGGVRALQRGSGHLWSPSAGTDKDARLLIHFRVQNLLHVRTPSLVDLLERVVSALASALHAICDQGALRWLATEGDSAMAVTCCYLQLRAAGKVSKAAGTNLSGARPLMPPKKALCVPCFSYVFDALQDCLLDSRVAENAHAGFELSRPLQSPGVWSAYCNYVVHRYGFLEVVSSVLQSWAAALKASIDVGNRDRMYQHGIPDEVKGLATCMVQLLFQQFKDLLQGDHEPERLNAWHHSFEVARATLSGRLPVPVTAREKLHLLAFFSDLLPFLLDQTGSWNRELWLHGLVLRTKVGLEISGFEKAVGLVLDVLDDSGPFAATLSPAMGASALEAVLVLVRQPPEERQKLLQSFSIRPGLG</sequence>
<evidence type="ECO:0000313" key="2">
    <source>
        <dbReference type="EMBL" id="OLQ10737.1"/>
    </source>
</evidence>
<reference evidence="2 3" key="1">
    <citation type="submission" date="2016-02" db="EMBL/GenBank/DDBJ databases">
        <title>Genome analysis of coral dinoflagellate symbionts highlights evolutionary adaptations to a symbiotic lifestyle.</title>
        <authorList>
            <person name="Aranda M."/>
            <person name="Li Y."/>
            <person name="Liew Y.J."/>
            <person name="Baumgarten S."/>
            <person name="Simakov O."/>
            <person name="Wilson M."/>
            <person name="Piel J."/>
            <person name="Ashoor H."/>
            <person name="Bougouffa S."/>
            <person name="Bajic V.B."/>
            <person name="Ryu T."/>
            <person name="Ravasi T."/>
            <person name="Bayer T."/>
            <person name="Micklem G."/>
            <person name="Kim H."/>
            <person name="Bhak J."/>
            <person name="Lajeunesse T.C."/>
            <person name="Voolstra C.R."/>
        </authorList>
    </citation>
    <scope>NUCLEOTIDE SEQUENCE [LARGE SCALE GENOMIC DNA]</scope>
    <source>
        <strain evidence="2 3">CCMP2467</strain>
    </source>
</reference>
<keyword evidence="1" id="KW-1133">Transmembrane helix</keyword>
<keyword evidence="1" id="KW-0812">Transmembrane</keyword>
<evidence type="ECO:0000256" key="1">
    <source>
        <dbReference type="SAM" id="Phobius"/>
    </source>
</evidence>
<dbReference type="Proteomes" id="UP000186817">
    <property type="component" value="Unassembled WGS sequence"/>
</dbReference>
<evidence type="ECO:0000313" key="3">
    <source>
        <dbReference type="Proteomes" id="UP000186817"/>
    </source>
</evidence>
<proteinExistence type="predicted"/>
<feature type="transmembrane region" description="Helical" evidence="1">
    <location>
        <begin position="20"/>
        <end position="39"/>
    </location>
</feature>
<keyword evidence="3" id="KW-1185">Reference proteome</keyword>
<dbReference type="AlphaFoldDB" id="A0A1Q9ETJ9"/>
<comment type="caution">
    <text evidence="2">The sequence shown here is derived from an EMBL/GenBank/DDBJ whole genome shotgun (WGS) entry which is preliminary data.</text>
</comment>
<keyword evidence="1" id="KW-0472">Membrane</keyword>